<name>A0A554LL01_9BACT</name>
<comment type="pathway">
    <text evidence="1">Amino-acid biosynthesis; L-asparagine biosynthesis; L-asparagine from L-aspartate (L-Gln route): step 1/1.</text>
</comment>
<proteinExistence type="predicted"/>
<comment type="caution">
    <text evidence="5">The sequence shown here is derived from an EMBL/GenBank/DDBJ whole genome shotgun (WGS) entry which is preliminary data.</text>
</comment>
<evidence type="ECO:0000256" key="3">
    <source>
        <dbReference type="ARBA" id="ARBA00048741"/>
    </source>
</evidence>
<dbReference type="Gene3D" id="3.40.50.620">
    <property type="entry name" value="HUPs"/>
    <property type="match status" value="1"/>
</dbReference>
<evidence type="ECO:0000313" key="5">
    <source>
        <dbReference type="EMBL" id="TSC93550.1"/>
    </source>
</evidence>
<protein>
    <recommendedName>
        <fullName evidence="2">asparagine synthase (glutamine-hydrolyzing)</fullName>
        <ecNumber evidence="2">6.3.5.4</ecNumber>
    </recommendedName>
</protein>
<dbReference type="AlphaFoldDB" id="A0A554LL01"/>
<evidence type="ECO:0000259" key="4">
    <source>
        <dbReference type="Pfam" id="PF00733"/>
    </source>
</evidence>
<evidence type="ECO:0000256" key="2">
    <source>
        <dbReference type="ARBA" id="ARBA00012737"/>
    </source>
</evidence>
<reference evidence="5 6" key="1">
    <citation type="submission" date="2017-07" db="EMBL/GenBank/DDBJ databases">
        <title>Mechanisms for carbon and nitrogen cycling indicate functional differentiation within the Candidate Phyla Radiation.</title>
        <authorList>
            <person name="Danczak R.E."/>
            <person name="Johnston M.D."/>
            <person name="Kenah C."/>
            <person name="Slattery M."/>
            <person name="Wrighton K.C."/>
            <person name="Wilkins M.J."/>
        </authorList>
    </citation>
    <scope>NUCLEOTIDE SEQUENCE [LARGE SCALE GENOMIC DNA]</scope>
    <source>
        <strain evidence="5">Licking1014_85</strain>
    </source>
</reference>
<dbReference type="PANTHER" id="PTHR43284:SF1">
    <property type="entry name" value="ASPARAGINE SYNTHETASE"/>
    <property type="match status" value="1"/>
</dbReference>
<dbReference type="EC" id="6.3.5.4" evidence="2"/>
<dbReference type="Pfam" id="PF00733">
    <property type="entry name" value="Asn_synthase"/>
    <property type="match status" value="1"/>
</dbReference>
<dbReference type="InterPro" id="IPR014729">
    <property type="entry name" value="Rossmann-like_a/b/a_fold"/>
</dbReference>
<accession>A0A554LL01</accession>
<dbReference type="PANTHER" id="PTHR43284">
    <property type="entry name" value="ASPARAGINE SYNTHETASE (GLUTAMINE-HYDROLYZING)"/>
    <property type="match status" value="1"/>
</dbReference>
<dbReference type="EMBL" id="VMGI01000023">
    <property type="protein sequence ID" value="TSC93550.1"/>
    <property type="molecule type" value="Genomic_DNA"/>
</dbReference>
<dbReference type="GO" id="GO:0006529">
    <property type="term" value="P:asparagine biosynthetic process"/>
    <property type="evidence" value="ECO:0007669"/>
    <property type="project" value="InterPro"/>
</dbReference>
<comment type="catalytic activity">
    <reaction evidence="3">
        <text>L-aspartate + L-glutamine + ATP + H2O = L-asparagine + L-glutamate + AMP + diphosphate + H(+)</text>
        <dbReference type="Rhea" id="RHEA:12228"/>
        <dbReference type="ChEBI" id="CHEBI:15377"/>
        <dbReference type="ChEBI" id="CHEBI:15378"/>
        <dbReference type="ChEBI" id="CHEBI:29985"/>
        <dbReference type="ChEBI" id="CHEBI:29991"/>
        <dbReference type="ChEBI" id="CHEBI:30616"/>
        <dbReference type="ChEBI" id="CHEBI:33019"/>
        <dbReference type="ChEBI" id="CHEBI:58048"/>
        <dbReference type="ChEBI" id="CHEBI:58359"/>
        <dbReference type="ChEBI" id="CHEBI:456215"/>
        <dbReference type="EC" id="6.3.5.4"/>
    </reaction>
</comment>
<dbReference type="CDD" id="cd01991">
    <property type="entry name" value="Asn_synthase_B_C"/>
    <property type="match status" value="1"/>
</dbReference>
<dbReference type="InterPro" id="IPR001962">
    <property type="entry name" value="Asn_synthase"/>
</dbReference>
<dbReference type="GO" id="GO:0004066">
    <property type="term" value="F:asparagine synthase (glutamine-hydrolyzing) activity"/>
    <property type="evidence" value="ECO:0007669"/>
    <property type="project" value="UniProtKB-EC"/>
</dbReference>
<dbReference type="SUPFAM" id="SSF56235">
    <property type="entry name" value="N-terminal nucleophile aminohydrolases (Ntn hydrolases)"/>
    <property type="match status" value="1"/>
</dbReference>
<dbReference type="Gene3D" id="3.60.20.10">
    <property type="entry name" value="Glutamine Phosphoribosylpyrophosphate, subunit 1, domain 1"/>
    <property type="match status" value="1"/>
</dbReference>
<feature type="domain" description="Asparagine synthetase" evidence="4">
    <location>
        <begin position="184"/>
        <end position="414"/>
    </location>
</feature>
<evidence type="ECO:0000313" key="6">
    <source>
        <dbReference type="Proteomes" id="UP000315589"/>
    </source>
</evidence>
<dbReference type="SUPFAM" id="SSF52402">
    <property type="entry name" value="Adenine nucleotide alpha hydrolases-like"/>
    <property type="match status" value="1"/>
</dbReference>
<sequence length="466" mass="54707">MINTLFKFDYTLDEINIYFRNIYDFNIPQASKLAFAKELIIDYKKFGMDVLKKISPDSIIFLYDVKRKYLLIKSDAIGHFVIYYCQTAGRLCFSENLKALARINNYGIDRESLAQYLILGYIPGERTIFKDIYKILPSSLFMYKKNLSTIRTYKQPSVKKCHSESFYINGLKSRFLSIIEQYATKDLGVMISGGVDSLILLSLAKKIKKSVKTFVIGIEPYHGNLFKHCKEVAQYFDTNHREIKISDVSYFESFEESIQLMVEPTYDLYVGFLRNFLFRINTDVRFLLHGSGADDLFCGEPRFLITHYKDLSKFNNKIKIAQSNKLNSIIRTVFENRIPGKLALQNKLNQNHYAKIVFPYLHNEIVQLAKSLPATLIVKNRQYKYILRKFAQGILPQRWALKKKETTLIPDLYKKVIIDSYYNFVEKSNYLNEILNKKVIHFNKNSIKLKLIIFYLWHKKMVESKI</sequence>
<gene>
    <name evidence="5" type="ORF">CEN91_215</name>
</gene>
<evidence type="ECO:0000256" key="1">
    <source>
        <dbReference type="ARBA" id="ARBA00005187"/>
    </source>
</evidence>
<dbReference type="Proteomes" id="UP000315589">
    <property type="component" value="Unassembled WGS sequence"/>
</dbReference>
<dbReference type="InterPro" id="IPR051786">
    <property type="entry name" value="ASN_synthetase/amidase"/>
</dbReference>
<organism evidence="5 6">
    <name type="scientific">Candidatus Berkelbacteria bacterium Licking1014_85</name>
    <dbReference type="NCBI Taxonomy" id="2017148"/>
    <lineage>
        <taxon>Bacteria</taxon>
        <taxon>Candidatus Berkelbacteria</taxon>
    </lineage>
</organism>
<dbReference type="InterPro" id="IPR029055">
    <property type="entry name" value="Ntn_hydrolases_N"/>
</dbReference>